<proteinExistence type="predicted"/>
<reference evidence="1" key="1">
    <citation type="journal article" date="2019" name="MBio">
        <title>Virus Genomes from Deep Sea Sediments Expand the Ocean Megavirome and Support Independent Origins of Viral Gigantism.</title>
        <authorList>
            <person name="Backstrom D."/>
            <person name="Yutin N."/>
            <person name="Jorgensen S.L."/>
            <person name="Dharamshi J."/>
            <person name="Homa F."/>
            <person name="Zaremba-Niedwiedzka K."/>
            <person name="Spang A."/>
            <person name="Wolf Y.I."/>
            <person name="Koonin E.V."/>
            <person name="Ettema T.J."/>
        </authorList>
    </citation>
    <scope>NUCLEOTIDE SEQUENCE</scope>
</reference>
<dbReference type="EMBL" id="MK500568">
    <property type="protein sequence ID" value="QBK92187.1"/>
    <property type="molecule type" value="Genomic_DNA"/>
</dbReference>
<sequence length="131" mass="14640">MEELLGKIQTQVNRPLAEMIVEDVTTCECKICERGTVVVSIGGKIHVLGSDETYSRCSECKRIQIIDKHTDTSFHRTKIIVDGVTYALCNECLAHFAGRLSECELNKALDCRESFVDGTEKLENSKKSDVL</sequence>
<evidence type="ECO:0000313" key="1">
    <source>
        <dbReference type="EMBL" id="QBK92187.1"/>
    </source>
</evidence>
<gene>
    <name evidence="1" type="ORF">LCPAC304_05340</name>
</gene>
<name>A0A481Z8R6_9VIRU</name>
<organism evidence="1">
    <name type="scientific">Pithovirus LCPAC304</name>
    <dbReference type="NCBI Taxonomy" id="2506594"/>
    <lineage>
        <taxon>Viruses</taxon>
        <taxon>Pithoviruses</taxon>
    </lineage>
</organism>
<accession>A0A481Z8R6</accession>
<protein>
    <submittedName>
        <fullName evidence="1">Uncharacterized protein</fullName>
    </submittedName>
</protein>